<feature type="domain" description="Peptidase M20 dimerisation" evidence="4">
    <location>
        <begin position="189"/>
        <end position="276"/>
    </location>
</feature>
<evidence type="ECO:0000313" key="6">
    <source>
        <dbReference type="Proteomes" id="UP000234748"/>
    </source>
</evidence>
<evidence type="ECO:0000256" key="3">
    <source>
        <dbReference type="PIRSR" id="PIRSR005962-1"/>
    </source>
</evidence>
<organism evidence="5 6">
    <name type="scientific">Peribacillus deserti</name>
    <dbReference type="NCBI Taxonomy" id="673318"/>
    <lineage>
        <taxon>Bacteria</taxon>
        <taxon>Bacillati</taxon>
        <taxon>Bacillota</taxon>
        <taxon>Bacilli</taxon>
        <taxon>Bacillales</taxon>
        <taxon>Bacillaceae</taxon>
        <taxon>Peribacillus</taxon>
    </lineage>
</organism>
<dbReference type="GO" id="GO:0046872">
    <property type="term" value="F:metal ion binding"/>
    <property type="evidence" value="ECO:0007669"/>
    <property type="project" value="UniProtKB-KW"/>
</dbReference>
<evidence type="ECO:0000259" key="4">
    <source>
        <dbReference type="Pfam" id="PF07687"/>
    </source>
</evidence>
<feature type="binding site" evidence="3">
    <location>
        <position position="364"/>
    </location>
    <ligand>
        <name>Mn(2+)</name>
        <dbReference type="ChEBI" id="CHEBI:29035"/>
        <label>2</label>
    </ligand>
</feature>
<keyword evidence="3" id="KW-0479">Metal-binding</keyword>
<feature type="binding site" evidence="3">
    <location>
        <position position="140"/>
    </location>
    <ligand>
        <name>Mn(2+)</name>
        <dbReference type="ChEBI" id="CHEBI:29035"/>
        <label>2</label>
    </ligand>
</feature>
<comment type="similarity">
    <text evidence="1">Belongs to the peptidase M20 family.</text>
</comment>
<dbReference type="GO" id="GO:0016787">
    <property type="term" value="F:hydrolase activity"/>
    <property type="evidence" value="ECO:0007669"/>
    <property type="project" value="UniProtKB-KW"/>
</dbReference>
<sequence>MDSSEVKKDTAAVIGQVVEWRRYLHKHPELSFHEEKTSQFIYETLLSFGNLELSRPTRNSVVARLIGKDPGKILAIRADIDALPIQEDTGLTFASENPGVMHACGHDGHTAILLGAAKILSEKQNELRGEIRFIFQHAEELYPGGAEELVEAGVMDGVDTVIGTHLWSPLEAGKIGIIYGPMLASPDTFYLTVKGRGGHGGLPHETVDSIAVAAQVVTNLQHIVSRNVDPIEQLVISVTKFAGGTTHNVIPGSVEIMGTVRSFNPSIREKVPEWMERVIKGITLAHGASYDFTFDFGYRPVINHDESTRFVHDTALELYGEASVELMKPNMVGEDFSAYLQKADGCFFFTGAGNVEKGIIYPHHHPRFTIDEESLSMGIEMFVAAALKMLKMEVSTV</sequence>
<dbReference type="PIRSF" id="PIRSF005962">
    <property type="entry name" value="Pept_M20D_amidohydro"/>
    <property type="match status" value="1"/>
</dbReference>
<dbReference type="Proteomes" id="UP000234748">
    <property type="component" value="Unassembled WGS sequence"/>
</dbReference>
<dbReference type="RefSeq" id="WP_101641848.1">
    <property type="nucleotide sequence ID" value="NZ_PGUY01000031.1"/>
</dbReference>
<keyword evidence="3" id="KW-0464">Manganese</keyword>
<dbReference type="SUPFAM" id="SSF55031">
    <property type="entry name" value="Bacterial exopeptidase dimerisation domain"/>
    <property type="match status" value="1"/>
</dbReference>
<feature type="binding site" evidence="3">
    <location>
        <position position="104"/>
    </location>
    <ligand>
        <name>Mn(2+)</name>
        <dbReference type="ChEBI" id="CHEBI:29035"/>
        <label>2</label>
    </ligand>
</feature>
<dbReference type="SUPFAM" id="SSF53187">
    <property type="entry name" value="Zn-dependent exopeptidases"/>
    <property type="match status" value="1"/>
</dbReference>
<evidence type="ECO:0000256" key="2">
    <source>
        <dbReference type="ARBA" id="ARBA00022801"/>
    </source>
</evidence>
<feature type="binding site" evidence="3">
    <location>
        <position position="165"/>
    </location>
    <ligand>
        <name>Mn(2+)</name>
        <dbReference type="ChEBI" id="CHEBI:29035"/>
        <label>2</label>
    </ligand>
</feature>
<keyword evidence="2 5" id="KW-0378">Hydrolase</keyword>
<reference evidence="5 6" key="1">
    <citation type="submission" date="2017-11" db="EMBL/GenBank/DDBJ databases">
        <title>Comparitive Functional Genomics of Dry Heat Resistant strains isolated from the Viking Spacecraft.</title>
        <authorList>
            <person name="Seuylemezian A."/>
            <person name="Cooper K."/>
            <person name="Vaishampayan P."/>
        </authorList>
    </citation>
    <scope>NUCLEOTIDE SEQUENCE [LARGE SCALE GENOMIC DNA]</scope>
    <source>
        <strain evidence="5 6">V1-29</strain>
    </source>
</reference>
<dbReference type="CDD" id="cd08021">
    <property type="entry name" value="M20_Acy1_YhaA-like"/>
    <property type="match status" value="1"/>
</dbReference>
<dbReference type="FunFam" id="3.30.70.360:FF:000014">
    <property type="entry name" value="N-acyl-L-amino acid amidohydrolase"/>
    <property type="match status" value="1"/>
</dbReference>
<keyword evidence="6" id="KW-1185">Reference proteome</keyword>
<dbReference type="Gene3D" id="3.30.70.360">
    <property type="match status" value="1"/>
</dbReference>
<dbReference type="OrthoDB" id="9776731at2"/>
<dbReference type="PANTHER" id="PTHR11014:SF63">
    <property type="entry name" value="METALLOPEPTIDASE, PUTATIVE (AFU_ORTHOLOGUE AFUA_6G09600)-RELATED"/>
    <property type="match status" value="1"/>
</dbReference>
<dbReference type="EMBL" id="PGUY01000031">
    <property type="protein sequence ID" value="PLT29961.1"/>
    <property type="molecule type" value="Genomic_DNA"/>
</dbReference>
<dbReference type="InterPro" id="IPR017439">
    <property type="entry name" value="Amidohydrolase"/>
</dbReference>
<feature type="binding site" evidence="3">
    <location>
        <position position="106"/>
    </location>
    <ligand>
        <name>Mn(2+)</name>
        <dbReference type="ChEBI" id="CHEBI:29035"/>
        <label>2</label>
    </ligand>
</feature>
<proteinExistence type="inferred from homology"/>
<comment type="caution">
    <text evidence="5">The sequence shown here is derived from an EMBL/GenBank/DDBJ whole genome shotgun (WGS) entry which is preliminary data.</text>
</comment>
<accession>A0A2N5M6H6</accession>
<dbReference type="AlphaFoldDB" id="A0A2N5M6H6"/>
<dbReference type="Pfam" id="PF01546">
    <property type="entry name" value="Peptidase_M20"/>
    <property type="match status" value="1"/>
</dbReference>
<protein>
    <submittedName>
        <fullName evidence="5">Amidohydrolase</fullName>
    </submittedName>
</protein>
<evidence type="ECO:0000256" key="1">
    <source>
        <dbReference type="ARBA" id="ARBA00006153"/>
    </source>
</evidence>
<dbReference type="InterPro" id="IPR036264">
    <property type="entry name" value="Bact_exopeptidase_dim_dom"/>
</dbReference>
<evidence type="ECO:0000313" key="5">
    <source>
        <dbReference type="EMBL" id="PLT29961.1"/>
    </source>
</evidence>
<comment type="cofactor">
    <cofactor evidence="3">
        <name>Mn(2+)</name>
        <dbReference type="ChEBI" id="CHEBI:29035"/>
    </cofactor>
    <text evidence="3">The Mn(2+) ion enhances activity.</text>
</comment>
<dbReference type="PANTHER" id="PTHR11014">
    <property type="entry name" value="PEPTIDASE M20 FAMILY MEMBER"/>
    <property type="match status" value="1"/>
</dbReference>
<dbReference type="InterPro" id="IPR011650">
    <property type="entry name" value="Peptidase_M20_dimer"/>
</dbReference>
<dbReference type="Pfam" id="PF07687">
    <property type="entry name" value="M20_dimer"/>
    <property type="match status" value="1"/>
</dbReference>
<gene>
    <name evidence="5" type="ORF">CUU66_10565</name>
</gene>
<dbReference type="Gene3D" id="3.40.630.10">
    <property type="entry name" value="Zn peptidases"/>
    <property type="match status" value="1"/>
</dbReference>
<dbReference type="InterPro" id="IPR002933">
    <property type="entry name" value="Peptidase_M20"/>
</dbReference>
<dbReference type="NCBIfam" id="TIGR01891">
    <property type="entry name" value="amidohydrolases"/>
    <property type="match status" value="1"/>
</dbReference>
<name>A0A2N5M6H6_9BACI</name>